<dbReference type="Gene3D" id="1.20.910.10">
    <property type="entry name" value="Heme oxygenase-like"/>
    <property type="match status" value="1"/>
</dbReference>
<dbReference type="Pfam" id="PF01126">
    <property type="entry name" value="Heme_oxygenase"/>
    <property type="match status" value="1"/>
</dbReference>
<accession>A0ABW5D9G6</accession>
<organism evidence="1 2">
    <name type="scientific">Luteolibacter algae</name>
    <dbReference type="NCBI Taxonomy" id="454151"/>
    <lineage>
        <taxon>Bacteria</taxon>
        <taxon>Pseudomonadati</taxon>
        <taxon>Verrucomicrobiota</taxon>
        <taxon>Verrucomicrobiia</taxon>
        <taxon>Verrucomicrobiales</taxon>
        <taxon>Verrucomicrobiaceae</taxon>
        <taxon>Luteolibacter</taxon>
    </lineage>
</organism>
<dbReference type="CDD" id="cd19166">
    <property type="entry name" value="HemeO-bac"/>
    <property type="match status" value="1"/>
</dbReference>
<dbReference type="EMBL" id="JBHUIT010000028">
    <property type="protein sequence ID" value="MFD2257434.1"/>
    <property type="molecule type" value="Genomic_DNA"/>
</dbReference>
<evidence type="ECO:0000313" key="2">
    <source>
        <dbReference type="Proteomes" id="UP001597375"/>
    </source>
</evidence>
<evidence type="ECO:0000313" key="1">
    <source>
        <dbReference type="EMBL" id="MFD2257434.1"/>
    </source>
</evidence>
<reference evidence="2" key="1">
    <citation type="journal article" date="2019" name="Int. J. Syst. Evol. Microbiol.">
        <title>The Global Catalogue of Microorganisms (GCM) 10K type strain sequencing project: providing services to taxonomists for standard genome sequencing and annotation.</title>
        <authorList>
            <consortium name="The Broad Institute Genomics Platform"/>
            <consortium name="The Broad Institute Genome Sequencing Center for Infectious Disease"/>
            <person name="Wu L."/>
            <person name="Ma J."/>
        </authorList>
    </citation>
    <scope>NUCLEOTIDE SEQUENCE [LARGE SCALE GENOMIC DNA]</scope>
    <source>
        <strain evidence="2">CGMCC 4.7106</strain>
    </source>
</reference>
<dbReference type="InterPro" id="IPR016053">
    <property type="entry name" value="Haem_Oase-like"/>
</dbReference>
<dbReference type="SUPFAM" id="SSF48613">
    <property type="entry name" value="Heme oxygenase-like"/>
    <property type="match status" value="1"/>
</dbReference>
<proteinExistence type="predicted"/>
<dbReference type="InterPro" id="IPR016084">
    <property type="entry name" value="Haem_Oase-like_multi-hlx"/>
</dbReference>
<comment type="caution">
    <text evidence="1">The sequence shown here is derived from an EMBL/GenBank/DDBJ whole genome shotgun (WGS) entry which is preliminary data.</text>
</comment>
<keyword evidence="2" id="KW-1185">Reference proteome</keyword>
<dbReference type="RefSeq" id="WP_386820726.1">
    <property type="nucleotide sequence ID" value="NZ_JBHUIT010000028.1"/>
</dbReference>
<dbReference type="Proteomes" id="UP001597375">
    <property type="component" value="Unassembled WGS sequence"/>
</dbReference>
<gene>
    <name evidence="1" type="ORF">ACFSSA_12190</name>
</gene>
<sequence>MPTRPIPPLLEQLRNSTKAAHANLDTAFNLEQITSSPAACEAYLLKFSKAFQVVAKQIDWNLAASLELPDLPARRGRYGQLPSAPFTYGDSTISETVGTLYVLEGSVHGGGQILRRIHEKHPDAQLAGGGFLRGFGEKNPIMWRAFVSWLGGLKLSPEEMAGCCAIACETFEVFERYLNDKTS</sequence>
<protein>
    <submittedName>
        <fullName evidence="1">Biliverdin-producing heme oxygenase</fullName>
    </submittedName>
</protein>
<name>A0ABW5D9G6_9BACT</name>